<evidence type="ECO:0000313" key="7">
    <source>
        <dbReference type="Proteomes" id="UP000219688"/>
    </source>
</evidence>
<dbReference type="InterPro" id="IPR023485">
    <property type="entry name" value="Ptyr_pPase"/>
</dbReference>
<dbReference type="GO" id="GO:0004725">
    <property type="term" value="F:protein tyrosine phosphatase activity"/>
    <property type="evidence" value="ECO:0007669"/>
    <property type="project" value="InterPro"/>
</dbReference>
<dbReference type="Proteomes" id="UP000219688">
    <property type="component" value="Unassembled WGS sequence"/>
</dbReference>
<dbReference type="PANTHER" id="PTHR11717">
    <property type="entry name" value="LOW MOLECULAR WEIGHT PROTEIN TYROSINE PHOSPHATASE"/>
    <property type="match status" value="1"/>
</dbReference>
<evidence type="ECO:0000259" key="5">
    <source>
        <dbReference type="SMART" id="SM00226"/>
    </source>
</evidence>
<feature type="active site" evidence="4">
    <location>
        <position position="16"/>
    </location>
</feature>
<feature type="active site" description="Nucleophile" evidence="4">
    <location>
        <position position="10"/>
    </location>
</feature>
<evidence type="ECO:0000256" key="4">
    <source>
        <dbReference type="PIRSR" id="PIRSR617867-1"/>
    </source>
</evidence>
<protein>
    <submittedName>
        <fullName evidence="6">Protein-tyrosine phosphatase</fullName>
    </submittedName>
</protein>
<proteinExistence type="inferred from homology"/>
<name>A0A285VIE8_9MICO</name>
<dbReference type="Pfam" id="PF01451">
    <property type="entry name" value="LMWPc"/>
    <property type="match status" value="1"/>
</dbReference>
<dbReference type="InterPro" id="IPR017867">
    <property type="entry name" value="Tyr_phospatase_low_mol_wt"/>
</dbReference>
<keyword evidence="3" id="KW-0904">Protein phosphatase</keyword>
<dbReference type="InterPro" id="IPR050438">
    <property type="entry name" value="LMW_PTPase"/>
</dbReference>
<accession>A0A285VIE8</accession>
<reference evidence="7" key="1">
    <citation type="submission" date="2017-08" db="EMBL/GenBank/DDBJ databases">
        <authorList>
            <person name="Varghese N."/>
            <person name="Submissions S."/>
        </authorList>
    </citation>
    <scope>NUCLEOTIDE SEQUENCE [LARGE SCALE GENOMIC DNA]</scope>
    <source>
        <strain evidence="7">USBA17B2</strain>
    </source>
</reference>
<evidence type="ECO:0000256" key="2">
    <source>
        <dbReference type="ARBA" id="ARBA00022801"/>
    </source>
</evidence>
<dbReference type="PRINTS" id="PR00719">
    <property type="entry name" value="LMWPTPASE"/>
</dbReference>
<dbReference type="PANTHER" id="PTHR11717:SF31">
    <property type="entry name" value="LOW MOLECULAR WEIGHT PROTEIN-TYROSINE-PHOSPHATASE ETP-RELATED"/>
    <property type="match status" value="1"/>
</dbReference>
<evidence type="ECO:0000256" key="3">
    <source>
        <dbReference type="ARBA" id="ARBA00022912"/>
    </source>
</evidence>
<keyword evidence="7" id="KW-1185">Reference proteome</keyword>
<comment type="similarity">
    <text evidence="1">Belongs to the low molecular weight phosphotyrosine protein phosphatase family.</text>
</comment>
<organism evidence="6 7">
    <name type="scientific">Ornithinimicrobium cerasi</name>
    <dbReference type="NCBI Taxonomy" id="2248773"/>
    <lineage>
        <taxon>Bacteria</taxon>
        <taxon>Bacillati</taxon>
        <taxon>Actinomycetota</taxon>
        <taxon>Actinomycetes</taxon>
        <taxon>Micrococcales</taxon>
        <taxon>Ornithinimicrobiaceae</taxon>
        <taxon>Ornithinimicrobium</taxon>
    </lineage>
</organism>
<gene>
    <name evidence="6" type="ORF">SAMN05421879_102207</name>
</gene>
<sequence>MAEGTILVVCTGNICRSPLVERVLQGGLDERYGTGALLVRSAGTGALVDHPMDERAAAVLAGFGGRADRFVARRLAEPMIAEADLVLTATREHRAQVVRMHPRALKRTFTVRELADIVSRLPDDELPVSSAPADRVRELVQVAVRHRGLHLPAEPQDHDVVDPFRRDDAVYDLMRDQLATALPALLRALGAGPSPGVPRGVS</sequence>
<evidence type="ECO:0000313" key="6">
    <source>
        <dbReference type="EMBL" id="SOC53849.1"/>
    </source>
</evidence>
<dbReference type="EMBL" id="OBQK01000002">
    <property type="protein sequence ID" value="SOC53849.1"/>
    <property type="molecule type" value="Genomic_DNA"/>
</dbReference>
<keyword evidence="2" id="KW-0378">Hydrolase</keyword>
<dbReference type="AlphaFoldDB" id="A0A285VIE8"/>
<dbReference type="SUPFAM" id="SSF52788">
    <property type="entry name" value="Phosphotyrosine protein phosphatases I"/>
    <property type="match status" value="1"/>
</dbReference>
<evidence type="ECO:0000256" key="1">
    <source>
        <dbReference type="ARBA" id="ARBA00011063"/>
    </source>
</evidence>
<feature type="domain" description="Phosphotyrosine protein phosphatase I" evidence="5">
    <location>
        <begin position="4"/>
        <end position="188"/>
    </location>
</feature>
<dbReference type="SMART" id="SM00226">
    <property type="entry name" value="LMWPc"/>
    <property type="match status" value="1"/>
</dbReference>
<dbReference type="Gene3D" id="3.40.50.2300">
    <property type="match status" value="1"/>
</dbReference>
<dbReference type="InterPro" id="IPR036196">
    <property type="entry name" value="Ptyr_pPase_sf"/>
</dbReference>
<dbReference type="RefSeq" id="WP_244903694.1">
    <property type="nucleotide sequence ID" value="NZ_OBQK01000002.1"/>
</dbReference>